<evidence type="ECO:0000313" key="1">
    <source>
        <dbReference type="EMBL" id="KAJ2805986.1"/>
    </source>
</evidence>
<protein>
    <submittedName>
        <fullName evidence="1">Glycosidase CRH2</fullName>
    </submittedName>
</protein>
<name>A0ACC1LEL0_9FUNG</name>
<organism evidence="1 2">
    <name type="scientific">Coemansia helicoidea</name>
    <dbReference type="NCBI Taxonomy" id="1286919"/>
    <lineage>
        <taxon>Eukaryota</taxon>
        <taxon>Fungi</taxon>
        <taxon>Fungi incertae sedis</taxon>
        <taxon>Zoopagomycota</taxon>
        <taxon>Kickxellomycotina</taxon>
        <taxon>Kickxellomycetes</taxon>
        <taxon>Kickxellales</taxon>
        <taxon>Kickxellaceae</taxon>
        <taxon>Coemansia</taxon>
    </lineage>
</organism>
<gene>
    <name evidence="1" type="primary">UTR2_2</name>
    <name evidence="1" type="ORF">H4R21_001052</name>
</gene>
<dbReference type="EMBL" id="JANBUN010000191">
    <property type="protein sequence ID" value="KAJ2805986.1"/>
    <property type="molecule type" value="Genomic_DNA"/>
</dbReference>
<keyword evidence="1" id="KW-0378">Hydrolase</keyword>
<reference evidence="1" key="1">
    <citation type="submission" date="2022-07" db="EMBL/GenBank/DDBJ databases">
        <title>Phylogenomic reconstructions and comparative analyses of Kickxellomycotina fungi.</title>
        <authorList>
            <person name="Reynolds N.K."/>
            <person name="Stajich J.E."/>
            <person name="Barry K."/>
            <person name="Grigoriev I.V."/>
            <person name="Crous P."/>
            <person name="Smith M.E."/>
        </authorList>
    </citation>
    <scope>NUCLEOTIDE SEQUENCE</scope>
    <source>
        <strain evidence="1">BCRC 34780</strain>
    </source>
</reference>
<keyword evidence="2" id="KW-1185">Reference proteome</keyword>
<keyword evidence="1" id="KW-0326">Glycosidase</keyword>
<proteinExistence type="predicted"/>
<evidence type="ECO:0000313" key="2">
    <source>
        <dbReference type="Proteomes" id="UP001140087"/>
    </source>
</evidence>
<sequence length="374" mass="38857">MRAFALLALMSPPVARVLGACTGMNAADEGACPAGRCVSTEMSFRSPSSLAPAASRATDPGANATFVAVASMGHATRESGRLMLSLTKAPSGAGHVGTSVYFSKWIHYGVVSAMIRSGSTAPGVVSSFQLQSDDGSSIDMDWVGASSDRVQANYYTRNQADLSRAAAPVLTTDPTSSFIEYKIVWLPDSLTWYANGLAVRTIRRQDTWAEGEQAFNFPSSPARLSFAIWDASTAADPARTQQWAGVLQPNDESRFTMAIESVSVQCYADVVAEARRPPHRNEDAQLAASAQRLVDAAPSAAAPTSDLGSFGLASKAATGDASTGTAAPAAPHLDSDVSRWLAGMQLSGGSRRPAGFGAVGVALATGYLAAVGLQ</sequence>
<accession>A0ACC1LEL0</accession>
<comment type="caution">
    <text evidence="1">The sequence shown here is derived from an EMBL/GenBank/DDBJ whole genome shotgun (WGS) entry which is preliminary data.</text>
</comment>
<dbReference type="Proteomes" id="UP001140087">
    <property type="component" value="Unassembled WGS sequence"/>
</dbReference>